<dbReference type="EMBL" id="NOXV01000105">
    <property type="protein sequence ID" value="OYQ46924.1"/>
    <property type="molecule type" value="Genomic_DNA"/>
</dbReference>
<protein>
    <submittedName>
        <fullName evidence="1">Alpha-acetolactate decarboxylase</fullName>
    </submittedName>
</protein>
<dbReference type="AlphaFoldDB" id="A0A256A1E5"/>
<sequence length="204" mass="22713">MKNVMWGGRLEGTIDLDTIADREHLYGLGPVEGLRGEVIVVDGKAYKSAVVSATAMTIEETFRIKAPFFVHAWVRQWKEYRLPATVKTMRSLEAYLDSLAANVDKPFVFRMAGIVNEASVHVVNLPEGATVSSPAEAHRGQVSYAASRKPAEIIGFFSRNHQSVFTHHDTYMHLHLITADKTLMGHLDSISFSPDTMKLFLPVN</sequence>
<evidence type="ECO:0000313" key="2">
    <source>
        <dbReference type="Proteomes" id="UP000216605"/>
    </source>
</evidence>
<comment type="caution">
    <text evidence="1">The sequence shown here is derived from an EMBL/GenBank/DDBJ whole genome shotgun (WGS) entry which is preliminary data.</text>
</comment>
<accession>A0A256A1E5</accession>
<organism evidence="1 2">
    <name type="scientific">Flavobacterium cyanobacteriorum</name>
    <dbReference type="NCBI Taxonomy" id="2022802"/>
    <lineage>
        <taxon>Bacteria</taxon>
        <taxon>Pseudomonadati</taxon>
        <taxon>Bacteroidota</taxon>
        <taxon>Flavobacteriia</taxon>
        <taxon>Flavobacteriales</taxon>
        <taxon>Flavobacteriaceae</taxon>
        <taxon>Flavobacterium</taxon>
    </lineage>
</organism>
<proteinExistence type="predicted"/>
<dbReference type="OrthoDB" id="824310at2"/>
<dbReference type="SUPFAM" id="SSF117856">
    <property type="entry name" value="AF0104/ALDC/Ptd012-like"/>
    <property type="match status" value="1"/>
</dbReference>
<dbReference type="GO" id="GO:0047605">
    <property type="term" value="F:acetolactate decarboxylase activity"/>
    <property type="evidence" value="ECO:0007669"/>
    <property type="project" value="InterPro"/>
</dbReference>
<dbReference type="InterPro" id="IPR005128">
    <property type="entry name" value="Acetolactate_a_deCO2ase"/>
</dbReference>
<dbReference type="UniPathway" id="UPA00626">
    <property type="reaction ID" value="UER00678"/>
</dbReference>
<dbReference type="Gene3D" id="3.30.1330.80">
    <property type="entry name" value="Hypothetical protein, similar to alpha- acetolactate decarboxylase, domain 2"/>
    <property type="match status" value="1"/>
</dbReference>
<dbReference type="GO" id="GO:0045151">
    <property type="term" value="P:acetoin biosynthetic process"/>
    <property type="evidence" value="ECO:0007669"/>
    <property type="project" value="InterPro"/>
</dbReference>
<gene>
    <name evidence="1" type="ORF">CHU92_01230</name>
</gene>
<keyword evidence="2" id="KW-1185">Reference proteome</keyword>
<dbReference type="Proteomes" id="UP000216605">
    <property type="component" value="Unassembled WGS sequence"/>
</dbReference>
<name>A0A256A1E5_9FLAO</name>
<evidence type="ECO:0000313" key="1">
    <source>
        <dbReference type="EMBL" id="OYQ46924.1"/>
    </source>
</evidence>
<reference evidence="1 2" key="1">
    <citation type="submission" date="2017-07" db="EMBL/GenBank/DDBJ databases">
        <title>Flavobacterium cyanobacteriorum sp. nov., isolated from cyanobacterial aggregates in a eutrophic lake.</title>
        <authorList>
            <person name="Cai H."/>
        </authorList>
    </citation>
    <scope>NUCLEOTIDE SEQUENCE [LARGE SCALE GENOMIC DNA]</scope>
    <source>
        <strain evidence="1 2">TH021</strain>
    </source>
</reference>
<dbReference type="Pfam" id="PF03306">
    <property type="entry name" value="AAL_decarboxy"/>
    <property type="match status" value="1"/>
</dbReference>